<dbReference type="Gene3D" id="3.40.630.30">
    <property type="match status" value="1"/>
</dbReference>
<dbReference type="PIRSF" id="PIRSF018688">
    <property type="entry name" value="UCP018688"/>
    <property type="match status" value="1"/>
</dbReference>
<name>A0A1M7H4R3_RUMFL</name>
<accession>A0A1M7H4R3</accession>
<evidence type="ECO:0000313" key="3">
    <source>
        <dbReference type="Proteomes" id="UP000184394"/>
    </source>
</evidence>
<dbReference type="InterPro" id="IPR016181">
    <property type="entry name" value="Acyl_CoA_acyltransferase"/>
</dbReference>
<protein>
    <recommendedName>
        <fullName evidence="1">Phosphatidylglycerol lysyltransferase C-terminal domain-containing protein</fullName>
    </recommendedName>
</protein>
<organism evidence="2 3">
    <name type="scientific">Ruminococcus flavefaciens</name>
    <dbReference type="NCBI Taxonomy" id="1265"/>
    <lineage>
        <taxon>Bacteria</taxon>
        <taxon>Bacillati</taxon>
        <taxon>Bacillota</taxon>
        <taxon>Clostridia</taxon>
        <taxon>Eubacteriales</taxon>
        <taxon>Oscillospiraceae</taxon>
        <taxon>Ruminococcus</taxon>
    </lineage>
</organism>
<dbReference type="AlphaFoldDB" id="A0A1M7H4R3"/>
<gene>
    <name evidence="2" type="ORF">SAMN04487860_102109</name>
</gene>
<dbReference type="RefSeq" id="WP_072948449.1">
    <property type="nucleotide sequence ID" value="NZ_FRCT01000002.1"/>
</dbReference>
<dbReference type="PANTHER" id="PTHR41373:SF1">
    <property type="entry name" value="PHOSPHATIDYLGLYCEROL LYSYLTRANSFERASE C-TERMINAL DOMAIN-CONTAINING PROTEIN"/>
    <property type="match status" value="1"/>
</dbReference>
<dbReference type="PANTHER" id="PTHR41373">
    <property type="entry name" value="DUF2156 DOMAIN-CONTAINING PROTEIN"/>
    <property type="match status" value="1"/>
</dbReference>
<dbReference type="SUPFAM" id="SSF55729">
    <property type="entry name" value="Acyl-CoA N-acyltransferases (Nat)"/>
    <property type="match status" value="2"/>
</dbReference>
<feature type="domain" description="Phosphatidylglycerol lysyltransferase C-terminal" evidence="1">
    <location>
        <begin position="23"/>
        <end position="293"/>
    </location>
</feature>
<sequence>MLEFREIDIKDKDRITSALRKSQFMGCEYSFSNNMAWRRLGDSQISFFKDFYICCSFRSDDGVPRFFFPSGEGSYCEVISEMKRYSEALGKPLRVAGITENTLQMLRESFPDSFTVSTDDGDWDYIYNAQDLINLSGRKYHGKRNHLSHFNELGAEFNMMTENDFDDCITFSTIEYNNKSYEHDHSYIAEQYAINTYFTYFHELGLKGGVIRIGGKVAAFTIGDELNDETFCVHIEKADTKYDGIYAGINNCFAKEAAAEYKYINREEDLGIEGLRKAKQSYHPAFLLKKYIVTFK</sequence>
<dbReference type="EMBL" id="FRCT01000002">
    <property type="protein sequence ID" value="SHM23249.1"/>
    <property type="molecule type" value="Genomic_DNA"/>
</dbReference>
<dbReference type="Pfam" id="PF09924">
    <property type="entry name" value="LPG_synthase_C"/>
    <property type="match status" value="1"/>
</dbReference>
<evidence type="ECO:0000259" key="1">
    <source>
        <dbReference type="Pfam" id="PF09924"/>
    </source>
</evidence>
<reference evidence="2 3" key="1">
    <citation type="submission" date="2016-11" db="EMBL/GenBank/DDBJ databases">
        <authorList>
            <person name="Jaros S."/>
            <person name="Januszkiewicz K."/>
            <person name="Wedrychowicz H."/>
        </authorList>
    </citation>
    <scope>NUCLEOTIDE SEQUENCE [LARGE SCALE GENOMIC DNA]</scope>
    <source>
        <strain evidence="2 3">Y1</strain>
    </source>
</reference>
<dbReference type="Proteomes" id="UP000184394">
    <property type="component" value="Unassembled WGS sequence"/>
</dbReference>
<evidence type="ECO:0000313" key="2">
    <source>
        <dbReference type="EMBL" id="SHM23249.1"/>
    </source>
</evidence>
<dbReference type="OrthoDB" id="9765580at2"/>
<proteinExistence type="predicted"/>
<dbReference type="InterPro" id="IPR024320">
    <property type="entry name" value="LPG_synthase_C"/>
</dbReference>
<dbReference type="InterPro" id="IPR016732">
    <property type="entry name" value="UCP018688"/>
</dbReference>